<proteinExistence type="predicted"/>
<organism evidence="1">
    <name type="scientific">Arundo donax</name>
    <name type="common">Giant reed</name>
    <name type="synonym">Donax arundinaceus</name>
    <dbReference type="NCBI Taxonomy" id="35708"/>
    <lineage>
        <taxon>Eukaryota</taxon>
        <taxon>Viridiplantae</taxon>
        <taxon>Streptophyta</taxon>
        <taxon>Embryophyta</taxon>
        <taxon>Tracheophyta</taxon>
        <taxon>Spermatophyta</taxon>
        <taxon>Magnoliopsida</taxon>
        <taxon>Liliopsida</taxon>
        <taxon>Poales</taxon>
        <taxon>Poaceae</taxon>
        <taxon>PACMAD clade</taxon>
        <taxon>Arundinoideae</taxon>
        <taxon>Arundineae</taxon>
        <taxon>Arundo</taxon>
    </lineage>
</organism>
<accession>A0A0A9A714</accession>
<name>A0A0A9A714_ARUDO</name>
<reference evidence="1" key="2">
    <citation type="journal article" date="2015" name="Data Brief">
        <title>Shoot transcriptome of the giant reed, Arundo donax.</title>
        <authorList>
            <person name="Barrero R.A."/>
            <person name="Guerrero F.D."/>
            <person name="Moolhuijzen P."/>
            <person name="Goolsby J.A."/>
            <person name="Tidwell J."/>
            <person name="Bellgard S.E."/>
            <person name="Bellgard M.I."/>
        </authorList>
    </citation>
    <scope>NUCLEOTIDE SEQUENCE</scope>
    <source>
        <tissue evidence="1">Shoot tissue taken approximately 20 cm above the soil surface</tissue>
    </source>
</reference>
<reference evidence="1" key="1">
    <citation type="submission" date="2014-09" db="EMBL/GenBank/DDBJ databases">
        <authorList>
            <person name="Magalhaes I.L.F."/>
            <person name="Oliveira U."/>
            <person name="Santos F.R."/>
            <person name="Vidigal T.H.D.A."/>
            <person name="Brescovit A.D."/>
            <person name="Santos A.J."/>
        </authorList>
    </citation>
    <scope>NUCLEOTIDE SEQUENCE</scope>
    <source>
        <tissue evidence="1">Shoot tissue taken approximately 20 cm above the soil surface</tissue>
    </source>
</reference>
<dbReference type="EMBL" id="GBRH01253110">
    <property type="protein sequence ID" value="JAD44785.1"/>
    <property type="molecule type" value="Transcribed_RNA"/>
</dbReference>
<protein>
    <submittedName>
        <fullName evidence="1">Uncharacterized protein</fullName>
    </submittedName>
</protein>
<dbReference type="AlphaFoldDB" id="A0A0A9A714"/>
<evidence type="ECO:0000313" key="1">
    <source>
        <dbReference type="EMBL" id="JAD44785.1"/>
    </source>
</evidence>
<sequence length="36" mass="4227">MTMPIDLAEIFIWGYIRQLLKPFQPVLDLLLQPEAL</sequence>